<dbReference type="PANTHER" id="PTHR43156:SF2">
    <property type="entry name" value="STAGE II SPORULATION PROTEIN E"/>
    <property type="match status" value="1"/>
</dbReference>
<protein>
    <submittedName>
        <fullName evidence="4">PP2C family protein-serine/threonine phosphatase</fullName>
    </submittedName>
</protein>
<dbReference type="Gene3D" id="3.60.40.10">
    <property type="entry name" value="PPM-type phosphatase domain"/>
    <property type="match status" value="1"/>
</dbReference>
<name>A0ABP8TTK7_9ACTN</name>
<evidence type="ECO:0000313" key="4">
    <source>
        <dbReference type="EMBL" id="GAA4614430.1"/>
    </source>
</evidence>
<dbReference type="EMBL" id="BAABHJ010000026">
    <property type="protein sequence ID" value="GAA4614430.1"/>
    <property type="molecule type" value="Genomic_DNA"/>
</dbReference>
<keyword evidence="2" id="KW-0472">Membrane</keyword>
<dbReference type="InterPro" id="IPR052016">
    <property type="entry name" value="Bact_Sigma-Reg"/>
</dbReference>
<evidence type="ECO:0000313" key="5">
    <source>
        <dbReference type="Proteomes" id="UP001500212"/>
    </source>
</evidence>
<evidence type="ECO:0000256" key="2">
    <source>
        <dbReference type="SAM" id="Phobius"/>
    </source>
</evidence>
<dbReference type="PANTHER" id="PTHR43156">
    <property type="entry name" value="STAGE II SPORULATION PROTEIN E-RELATED"/>
    <property type="match status" value="1"/>
</dbReference>
<gene>
    <name evidence="4" type="ORF">GCM10023195_62950</name>
</gene>
<dbReference type="InterPro" id="IPR001932">
    <property type="entry name" value="PPM-type_phosphatase-like_dom"/>
</dbReference>
<organism evidence="4 5">
    <name type="scientific">Actinoallomurus liliacearum</name>
    <dbReference type="NCBI Taxonomy" id="1080073"/>
    <lineage>
        <taxon>Bacteria</taxon>
        <taxon>Bacillati</taxon>
        <taxon>Actinomycetota</taxon>
        <taxon>Actinomycetes</taxon>
        <taxon>Streptosporangiales</taxon>
        <taxon>Thermomonosporaceae</taxon>
        <taxon>Actinoallomurus</taxon>
    </lineage>
</organism>
<keyword evidence="2" id="KW-1133">Transmembrane helix</keyword>
<evidence type="ECO:0000256" key="1">
    <source>
        <dbReference type="ARBA" id="ARBA00022801"/>
    </source>
</evidence>
<keyword evidence="1" id="KW-0378">Hydrolase</keyword>
<keyword evidence="2" id="KW-0812">Transmembrane</keyword>
<sequence>MLNLNAPQSSRRDRVVLALAAAFVVTLLGVDLASPSHIRLSDMLFVEAIVVAWFFGPLTTGLNWILATGAFSLIMSAKGVLTHLTELAALLMVAAFTTAMCYVRDRRLQELRQVRTVAEVAQQAVLRPLPQQAGPLRLSALYLAAEDEAQIGGDLYAVTRAQDRTRLIIGDVRGKGLAAVNDAAALIGAFRGAAAQRGDLSELADFLEGSVRSQIADPAQPKMSGESFITAMLIEIPDDEPVLRLVDFGHPPPLRLHEKAFSVLEVDEPAPPLGLGGLAGTAPRIETFAFDAGDVLLLHTDGVIEARDSAGGFFPLVERLDGWTEDRAGALVDHIHADLLAYVGGRLRDDAAILAVERAGR</sequence>
<comment type="caution">
    <text evidence="4">The sequence shown here is derived from an EMBL/GenBank/DDBJ whole genome shotgun (WGS) entry which is preliminary data.</text>
</comment>
<accession>A0ABP8TTK7</accession>
<dbReference type="Proteomes" id="UP001500212">
    <property type="component" value="Unassembled WGS sequence"/>
</dbReference>
<feature type="transmembrane region" description="Helical" evidence="2">
    <location>
        <begin position="45"/>
        <end position="67"/>
    </location>
</feature>
<keyword evidence="5" id="KW-1185">Reference proteome</keyword>
<proteinExistence type="predicted"/>
<feature type="domain" description="PPM-type phosphatase" evidence="3">
    <location>
        <begin position="136"/>
        <end position="358"/>
    </location>
</feature>
<feature type="transmembrane region" description="Helical" evidence="2">
    <location>
        <begin position="15"/>
        <end position="33"/>
    </location>
</feature>
<dbReference type="SMART" id="SM00331">
    <property type="entry name" value="PP2C_SIG"/>
    <property type="match status" value="1"/>
</dbReference>
<dbReference type="Pfam" id="PF07228">
    <property type="entry name" value="SpoIIE"/>
    <property type="match status" value="1"/>
</dbReference>
<dbReference type="InterPro" id="IPR036457">
    <property type="entry name" value="PPM-type-like_dom_sf"/>
</dbReference>
<evidence type="ECO:0000259" key="3">
    <source>
        <dbReference type="SMART" id="SM00331"/>
    </source>
</evidence>
<reference evidence="5" key="1">
    <citation type="journal article" date="2019" name="Int. J. Syst. Evol. Microbiol.">
        <title>The Global Catalogue of Microorganisms (GCM) 10K type strain sequencing project: providing services to taxonomists for standard genome sequencing and annotation.</title>
        <authorList>
            <consortium name="The Broad Institute Genomics Platform"/>
            <consortium name="The Broad Institute Genome Sequencing Center for Infectious Disease"/>
            <person name="Wu L."/>
            <person name="Ma J."/>
        </authorList>
    </citation>
    <scope>NUCLEOTIDE SEQUENCE [LARGE SCALE GENOMIC DNA]</scope>
    <source>
        <strain evidence="5">JCM 17938</strain>
    </source>
</reference>
<feature type="transmembrane region" description="Helical" evidence="2">
    <location>
        <begin position="87"/>
        <end position="103"/>
    </location>
</feature>